<proteinExistence type="predicted"/>
<dbReference type="Proteomes" id="UP001152622">
    <property type="component" value="Chromosome 9"/>
</dbReference>
<gene>
    <name evidence="2" type="ORF">SKAU_G00253590</name>
</gene>
<evidence type="ECO:0000313" key="3">
    <source>
        <dbReference type="Proteomes" id="UP001152622"/>
    </source>
</evidence>
<name>A0A9Q1F3B9_SYNKA</name>
<evidence type="ECO:0000256" key="1">
    <source>
        <dbReference type="SAM" id="MobiDB-lite"/>
    </source>
</evidence>
<organism evidence="2 3">
    <name type="scientific">Synaphobranchus kaupii</name>
    <name type="common">Kaup's arrowtooth eel</name>
    <dbReference type="NCBI Taxonomy" id="118154"/>
    <lineage>
        <taxon>Eukaryota</taxon>
        <taxon>Metazoa</taxon>
        <taxon>Chordata</taxon>
        <taxon>Craniata</taxon>
        <taxon>Vertebrata</taxon>
        <taxon>Euteleostomi</taxon>
        <taxon>Actinopterygii</taxon>
        <taxon>Neopterygii</taxon>
        <taxon>Teleostei</taxon>
        <taxon>Anguilliformes</taxon>
        <taxon>Synaphobranchidae</taxon>
        <taxon>Synaphobranchus</taxon>
    </lineage>
</organism>
<dbReference type="AlphaFoldDB" id="A0A9Q1F3B9"/>
<feature type="region of interest" description="Disordered" evidence="1">
    <location>
        <begin position="1"/>
        <end position="20"/>
    </location>
</feature>
<evidence type="ECO:0000313" key="2">
    <source>
        <dbReference type="EMBL" id="KAJ8350229.1"/>
    </source>
</evidence>
<protein>
    <submittedName>
        <fullName evidence="2">Uncharacterized protein</fullName>
    </submittedName>
</protein>
<keyword evidence="3" id="KW-1185">Reference proteome</keyword>
<accession>A0A9Q1F3B9</accession>
<reference evidence="2" key="1">
    <citation type="journal article" date="2023" name="Science">
        <title>Genome structures resolve the early diversification of teleost fishes.</title>
        <authorList>
            <person name="Parey E."/>
            <person name="Louis A."/>
            <person name="Montfort J."/>
            <person name="Bouchez O."/>
            <person name="Roques C."/>
            <person name="Iampietro C."/>
            <person name="Lluch J."/>
            <person name="Castinel A."/>
            <person name="Donnadieu C."/>
            <person name="Desvignes T."/>
            <person name="Floi Bucao C."/>
            <person name="Jouanno E."/>
            <person name="Wen M."/>
            <person name="Mejri S."/>
            <person name="Dirks R."/>
            <person name="Jansen H."/>
            <person name="Henkel C."/>
            <person name="Chen W.J."/>
            <person name="Zahm M."/>
            <person name="Cabau C."/>
            <person name="Klopp C."/>
            <person name="Thompson A.W."/>
            <person name="Robinson-Rechavi M."/>
            <person name="Braasch I."/>
            <person name="Lecointre G."/>
            <person name="Bobe J."/>
            <person name="Postlethwait J.H."/>
            <person name="Berthelot C."/>
            <person name="Roest Crollius H."/>
            <person name="Guiguen Y."/>
        </authorList>
    </citation>
    <scope>NUCLEOTIDE SEQUENCE</scope>
    <source>
        <strain evidence="2">WJC10195</strain>
    </source>
</reference>
<sequence length="243" mass="25992">MVWCRETGDPGAGWNSQGRLKGPPWAHLTHSRATKSTGTQPGAVKGGGEGELRLEIQERLANLAGRHPRPFQWDDPRTADLHCMPGGGVCTTAVPSVRCTSGDVKWEALPMTAGEKTTSRATEPKRVMVWCRETGDPGAGWNSQGRLKGPPWAHLTHSRATKSTGTQPGAVKGGGEGELRLEIQERLANLAGRHPRPFQWDDPRTADLHCMPGGGVCTTAVPSVRCTSGDVKWEALSMVGHAG</sequence>
<dbReference type="EMBL" id="JAINUF010000009">
    <property type="protein sequence ID" value="KAJ8350229.1"/>
    <property type="molecule type" value="Genomic_DNA"/>
</dbReference>
<comment type="caution">
    <text evidence="2">The sequence shown here is derived from an EMBL/GenBank/DDBJ whole genome shotgun (WGS) entry which is preliminary data.</text>
</comment>